<sequence length="469" mass="53296">MHHIPEASPDAISFLRDRAHQLGLIITKSQDERVSLLQQLNSIQSPIMSLPNETLSMIFELVCTPRHVTQHDLPQNPQESTVEETIENRFSHFVLSAVSSRWRAVVHGMPQLWSFVELSVGSMNMRTRSEILNWSWSLTRNLSPLGLALRFAPRLHLEAISLKLDAGPNLNLLDTINLKLPEGAPLQKITLSLRLGMNLVVSKAPWSTITSLNLVYVRIGVALRIIRDLSNLVRFRLDNVIADNDDDSQDLVTLAAPVSLPKRLEVYEISTAHAGWCNALARHVFFSSELKEIRWYYLNRRMAMDTLNADSMQAFFSRLPLTVKVVNLSSGINLRSVRENPNIEELSILIGSVGDLDLILQHLRPREDPGGQLVVKTFIGVKKFILRQKPGIVVVPYTILPPKLRQGYSILLFRALKARFESGEKAFCLETQHFVFDWPLEMKMGLRKLIKDGYRLKIVENKEPVSWLL</sequence>
<name>A0AAD5VLV1_9AGAR</name>
<comment type="caution">
    <text evidence="1">The sequence shown here is derived from an EMBL/GenBank/DDBJ whole genome shotgun (WGS) entry which is preliminary data.</text>
</comment>
<keyword evidence="2" id="KW-1185">Reference proteome</keyword>
<dbReference type="EMBL" id="JANIEX010000869">
    <property type="protein sequence ID" value="KAJ3562437.1"/>
    <property type="molecule type" value="Genomic_DNA"/>
</dbReference>
<dbReference type="AlphaFoldDB" id="A0AAD5VLV1"/>
<organism evidence="1 2">
    <name type="scientific">Leucocoprinus birnbaumii</name>
    <dbReference type="NCBI Taxonomy" id="56174"/>
    <lineage>
        <taxon>Eukaryota</taxon>
        <taxon>Fungi</taxon>
        <taxon>Dikarya</taxon>
        <taxon>Basidiomycota</taxon>
        <taxon>Agaricomycotina</taxon>
        <taxon>Agaricomycetes</taxon>
        <taxon>Agaricomycetidae</taxon>
        <taxon>Agaricales</taxon>
        <taxon>Agaricineae</taxon>
        <taxon>Agaricaceae</taxon>
        <taxon>Leucocoprinus</taxon>
    </lineage>
</organism>
<evidence type="ECO:0000313" key="1">
    <source>
        <dbReference type="EMBL" id="KAJ3562437.1"/>
    </source>
</evidence>
<reference evidence="1" key="1">
    <citation type="submission" date="2022-07" db="EMBL/GenBank/DDBJ databases">
        <title>Genome Sequence of Leucocoprinus birnbaumii.</title>
        <authorList>
            <person name="Buettner E."/>
        </authorList>
    </citation>
    <scope>NUCLEOTIDE SEQUENCE</scope>
    <source>
        <strain evidence="1">VT141</strain>
    </source>
</reference>
<protein>
    <recommendedName>
        <fullName evidence="3">F-box domain-containing protein</fullName>
    </recommendedName>
</protein>
<gene>
    <name evidence="1" type="ORF">NP233_g9573</name>
</gene>
<accession>A0AAD5VLV1</accession>
<proteinExistence type="predicted"/>
<evidence type="ECO:0000313" key="2">
    <source>
        <dbReference type="Proteomes" id="UP001213000"/>
    </source>
</evidence>
<evidence type="ECO:0008006" key="3">
    <source>
        <dbReference type="Google" id="ProtNLM"/>
    </source>
</evidence>
<dbReference type="Proteomes" id="UP001213000">
    <property type="component" value="Unassembled WGS sequence"/>
</dbReference>